<dbReference type="FunFam" id="3.40.50.720:FF:000084">
    <property type="entry name" value="Short-chain dehydrogenase reductase"/>
    <property type="match status" value="1"/>
</dbReference>
<evidence type="ECO:0000313" key="4">
    <source>
        <dbReference type="EMBL" id="RJG10024.1"/>
    </source>
</evidence>
<dbReference type="OrthoDB" id="9780765at2"/>
<sequence>MNAQLKLEPGQLEAEHQRVTGDGVELAAYRWGNTSGPTLLLVHGYPDNHEVWLPLVRELAADYRIFAYDVRGFGASDKPGKRLDYRLDKLANDLEAVIQALSPDQPVHLVAHDWGSIQSWEAVTEPRLAPLLASYTSISGPCLDHVGHWMRDRLQQKSPRAWAQVGGQLLSSWYIGLFHTPWLPELAWRAGLTRLWPKYLQRVEGVRGAKASASLAADGQHGVKLYRANFIHSLFQPRQRHTEVPVQLIVPTRDRYVRPQLFEQLSRWAPKLWRREIRAGHWQLLAEPTQLASWIREFVRYQEQGENSEALQRAQVKPDAGPDAGKLVLVTGAGGGIGRATLLSFAERGASVLAADINLPAAERSAELARALGAGAYAYQLDVGDSAAMEAFAGWVKERFGSVDILVNNAGIGMAGAMLDTSAADWERLLRVNLWSVIDGCRLFARQMVEAGKAGHIVNIASAAAFVPSRNYPAYATSKAAVLMLSECLRAELAGQGIGVTAVCPGLVNTGIIQATRFNGLSAAAEAKQKAKTQRLYRRRNLSPETVAQQLVRAVQHNKAVIAVGGEAHLSVAQWRFAPWLSRLLARLNLAA</sequence>
<evidence type="ECO:0000256" key="2">
    <source>
        <dbReference type="ARBA" id="ARBA00023002"/>
    </source>
</evidence>
<dbReference type="Proteomes" id="UP000284021">
    <property type="component" value="Unassembled WGS sequence"/>
</dbReference>
<dbReference type="InterPro" id="IPR036291">
    <property type="entry name" value="NAD(P)-bd_dom_sf"/>
</dbReference>
<dbReference type="Gene3D" id="3.40.50.1820">
    <property type="entry name" value="alpha/beta hydrolase"/>
    <property type="match status" value="1"/>
</dbReference>
<dbReference type="Pfam" id="PF00561">
    <property type="entry name" value="Abhydrolase_1"/>
    <property type="match status" value="1"/>
</dbReference>
<dbReference type="GO" id="GO:0016491">
    <property type="term" value="F:oxidoreductase activity"/>
    <property type="evidence" value="ECO:0007669"/>
    <property type="project" value="UniProtKB-KW"/>
</dbReference>
<dbReference type="AlphaFoldDB" id="A0A418XC24"/>
<protein>
    <submittedName>
        <fullName evidence="4">SDR family oxidoreductase</fullName>
    </submittedName>
</protein>
<dbReference type="SUPFAM" id="SSF51735">
    <property type="entry name" value="NAD(P)-binding Rossmann-fold domains"/>
    <property type="match status" value="1"/>
</dbReference>
<dbReference type="InterPro" id="IPR029058">
    <property type="entry name" value="AB_hydrolase_fold"/>
</dbReference>
<dbReference type="PROSITE" id="PS00061">
    <property type="entry name" value="ADH_SHORT"/>
    <property type="match status" value="1"/>
</dbReference>
<organism evidence="4 5">
    <name type="scientific">Pseudomonas cavernicola</name>
    <dbReference type="NCBI Taxonomy" id="2320866"/>
    <lineage>
        <taxon>Bacteria</taxon>
        <taxon>Pseudomonadati</taxon>
        <taxon>Pseudomonadota</taxon>
        <taxon>Gammaproteobacteria</taxon>
        <taxon>Pseudomonadales</taxon>
        <taxon>Pseudomonadaceae</taxon>
        <taxon>Pseudomonas</taxon>
    </lineage>
</organism>
<dbReference type="SUPFAM" id="SSF53474">
    <property type="entry name" value="alpha/beta-Hydrolases"/>
    <property type="match status" value="1"/>
</dbReference>
<dbReference type="Pfam" id="PF00106">
    <property type="entry name" value="adh_short"/>
    <property type="match status" value="1"/>
</dbReference>
<evidence type="ECO:0000313" key="5">
    <source>
        <dbReference type="Proteomes" id="UP000284021"/>
    </source>
</evidence>
<dbReference type="InterPro" id="IPR020904">
    <property type="entry name" value="Sc_DH/Rdtase_CS"/>
</dbReference>
<dbReference type="InterPro" id="IPR000073">
    <property type="entry name" value="AB_hydrolase_1"/>
</dbReference>
<dbReference type="PRINTS" id="PR00080">
    <property type="entry name" value="SDRFAMILY"/>
</dbReference>
<dbReference type="PRINTS" id="PR00081">
    <property type="entry name" value="GDHRDH"/>
</dbReference>
<dbReference type="NCBIfam" id="NF004514">
    <property type="entry name" value="PRK05855.1"/>
    <property type="match status" value="1"/>
</dbReference>
<keyword evidence="5" id="KW-1185">Reference proteome</keyword>
<dbReference type="PANTHER" id="PTHR43391">
    <property type="entry name" value="RETINOL DEHYDROGENASE-RELATED"/>
    <property type="match status" value="1"/>
</dbReference>
<gene>
    <name evidence="4" type="ORF">D3879_18430</name>
</gene>
<reference evidence="4 5" key="1">
    <citation type="submission" date="2018-09" db="EMBL/GenBank/DDBJ databases">
        <authorList>
            <person name="Zhu H."/>
        </authorList>
    </citation>
    <scope>NUCLEOTIDE SEQUENCE [LARGE SCALE GENOMIC DNA]</scope>
    <source>
        <strain evidence="4 5">K1S02-6</strain>
    </source>
</reference>
<dbReference type="PANTHER" id="PTHR43391:SF12">
    <property type="entry name" value="OXIDOREDUCTASE EPHD-RELATED"/>
    <property type="match status" value="1"/>
</dbReference>
<proteinExistence type="inferred from homology"/>
<comment type="caution">
    <text evidence="4">The sequence shown here is derived from an EMBL/GenBank/DDBJ whole genome shotgun (WGS) entry which is preliminary data.</text>
</comment>
<dbReference type="CDD" id="cd05233">
    <property type="entry name" value="SDR_c"/>
    <property type="match status" value="1"/>
</dbReference>
<evidence type="ECO:0000259" key="3">
    <source>
        <dbReference type="Pfam" id="PF00561"/>
    </source>
</evidence>
<dbReference type="InterPro" id="IPR002347">
    <property type="entry name" value="SDR_fam"/>
</dbReference>
<keyword evidence="2" id="KW-0560">Oxidoreductase</keyword>
<dbReference type="RefSeq" id="WP_119955710.1">
    <property type="nucleotide sequence ID" value="NZ_QYUR01000006.1"/>
</dbReference>
<evidence type="ECO:0000256" key="1">
    <source>
        <dbReference type="ARBA" id="ARBA00006484"/>
    </source>
</evidence>
<comment type="similarity">
    <text evidence="1">Belongs to the short-chain dehydrogenases/reductases (SDR) family.</text>
</comment>
<accession>A0A418XC24</accession>
<dbReference type="Gene3D" id="3.40.50.720">
    <property type="entry name" value="NAD(P)-binding Rossmann-like Domain"/>
    <property type="match status" value="1"/>
</dbReference>
<name>A0A418XC24_9PSED</name>
<dbReference type="EMBL" id="QYUR01000006">
    <property type="protein sequence ID" value="RJG10024.1"/>
    <property type="molecule type" value="Genomic_DNA"/>
</dbReference>
<feature type="domain" description="AB hydrolase-1" evidence="3">
    <location>
        <begin position="37"/>
        <end position="287"/>
    </location>
</feature>